<feature type="transmembrane region" description="Helical" evidence="1">
    <location>
        <begin position="145"/>
        <end position="163"/>
    </location>
</feature>
<dbReference type="EMBL" id="VIWY01000004">
    <property type="protein sequence ID" value="TWG14089.1"/>
    <property type="molecule type" value="Genomic_DNA"/>
</dbReference>
<evidence type="ECO:0000256" key="1">
    <source>
        <dbReference type="SAM" id="Phobius"/>
    </source>
</evidence>
<proteinExistence type="predicted"/>
<feature type="transmembrane region" description="Helical" evidence="1">
    <location>
        <begin position="37"/>
        <end position="58"/>
    </location>
</feature>
<dbReference type="AlphaFoldDB" id="A0A561VR46"/>
<keyword evidence="1" id="KW-0472">Membrane</keyword>
<keyword evidence="1" id="KW-1133">Transmembrane helix</keyword>
<dbReference type="OrthoDB" id="3293956at2"/>
<name>A0A561VR46_ACTTI</name>
<sequence length="170" mass="18271">MMSRRGLLWYSVLCGAGVLWSAVLVVTLALGHRPVPQAVGVGVAALLTVPGFAAGILANRRAYRTRRPLRLWSLASWVPPHVPTWAAIVAGAAFFGFWLAIVLAFIALKGNPQVRDGQYVLVDHDRVTAVTAAEYDRQLDHEQQISLSVLGAFAVGGTFLCAARATEHAD</sequence>
<accession>A0A561VR46</accession>
<keyword evidence="3" id="KW-1185">Reference proteome</keyword>
<gene>
    <name evidence="2" type="ORF">FHX34_104388</name>
</gene>
<comment type="caution">
    <text evidence="2">The sequence shown here is derived from an EMBL/GenBank/DDBJ whole genome shotgun (WGS) entry which is preliminary data.</text>
</comment>
<dbReference type="RefSeq" id="WP_122980102.1">
    <property type="nucleotide sequence ID" value="NZ_BOMX01000086.1"/>
</dbReference>
<protein>
    <submittedName>
        <fullName evidence="2">Uncharacterized protein</fullName>
    </submittedName>
</protein>
<evidence type="ECO:0000313" key="3">
    <source>
        <dbReference type="Proteomes" id="UP000320239"/>
    </source>
</evidence>
<keyword evidence="1" id="KW-0812">Transmembrane</keyword>
<evidence type="ECO:0000313" key="2">
    <source>
        <dbReference type="EMBL" id="TWG14089.1"/>
    </source>
</evidence>
<dbReference type="Proteomes" id="UP000320239">
    <property type="component" value="Unassembled WGS sequence"/>
</dbReference>
<feature type="transmembrane region" description="Helical" evidence="1">
    <location>
        <begin position="85"/>
        <end position="108"/>
    </location>
</feature>
<organism evidence="2 3">
    <name type="scientific">Actinoplanes teichomyceticus</name>
    <dbReference type="NCBI Taxonomy" id="1867"/>
    <lineage>
        <taxon>Bacteria</taxon>
        <taxon>Bacillati</taxon>
        <taxon>Actinomycetota</taxon>
        <taxon>Actinomycetes</taxon>
        <taxon>Micromonosporales</taxon>
        <taxon>Micromonosporaceae</taxon>
        <taxon>Actinoplanes</taxon>
    </lineage>
</organism>
<reference evidence="2 3" key="1">
    <citation type="submission" date="2019-06" db="EMBL/GenBank/DDBJ databases">
        <title>Sequencing the genomes of 1000 actinobacteria strains.</title>
        <authorList>
            <person name="Klenk H.-P."/>
        </authorList>
    </citation>
    <scope>NUCLEOTIDE SEQUENCE [LARGE SCALE GENOMIC DNA]</scope>
    <source>
        <strain evidence="2 3">DSM 43866</strain>
    </source>
</reference>
<feature type="transmembrane region" description="Helical" evidence="1">
    <location>
        <begin position="7"/>
        <end position="31"/>
    </location>
</feature>